<keyword evidence="2" id="KW-1185">Reference proteome</keyword>
<evidence type="ECO:0000313" key="2">
    <source>
        <dbReference type="Proteomes" id="UP000825935"/>
    </source>
</evidence>
<accession>A0A8T2UFV6</accession>
<dbReference type="Proteomes" id="UP000825935">
    <property type="component" value="Chromosome 7"/>
</dbReference>
<comment type="caution">
    <text evidence="1">The sequence shown here is derived from an EMBL/GenBank/DDBJ whole genome shotgun (WGS) entry which is preliminary data.</text>
</comment>
<dbReference type="AlphaFoldDB" id="A0A8T2UFV6"/>
<dbReference type="EMBL" id="CM035412">
    <property type="protein sequence ID" value="KAH7432194.1"/>
    <property type="molecule type" value="Genomic_DNA"/>
</dbReference>
<gene>
    <name evidence="1" type="ORF">KP509_07G012700</name>
</gene>
<protein>
    <submittedName>
        <fullName evidence="1">Uncharacterized protein</fullName>
    </submittedName>
</protein>
<sequence>MIPTYDVDDIPPHRSQLPVRPHLSEASMRKLRKSDLVEYARLKDLYSKENKVQDLCDNDEDDGMAYFIEEWY</sequence>
<reference evidence="1" key="1">
    <citation type="submission" date="2021-08" db="EMBL/GenBank/DDBJ databases">
        <title>WGS assembly of Ceratopteris richardii.</title>
        <authorList>
            <person name="Marchant D.B."/>
            <person name="Chen G."/>
            <person name="Jenkins J."/>
            <person name="Shu S."/>
            <person name="Leebens-Mack J."/>
            <person name="Grimwood J."/>
            <person name="Schmutz J."/>
            <person name="Soltis P."/>
            <person name="Soltis D."/>
            <person name="Chen Z.-H."/>
        </authorList>
    </citation>
    <scope>NUCLEOTIDE SEQUENCE</scope>
    <source>
        <strain evidence="1">Whitten #5841</strain>
        <tissue evidence="1">Leaf</tissue>
    </source>
</reference>
<name>A0A8T2UFV6_CERRI</name>
<evidence type="ECO:0000313" key="1">
    <source>
        <dbReference type="EMBL" id="KAH7432194.1"/>
    </source>
</evidence>
<proteinExistence type="predicted"/>
<organism evidence="1 2">
    <name type="scientific">Ceratopteris richardii</name>
    <name type="common">Triangle waterfern</name>
    <dbReference type="NCBI Taxonomy" id="49495"/>
    <lineage>
        <taxon>Eukaryota</taxon>
        <taxon>Viridiplantae</taxon>
        <taxon>Streptophyta</taxon>
        <taxon>Embryophyta</taxon>
        <taxon>Tracheophyta</taxon>
        <taxon>Polypodiopsida</taxon>
        <taxon>Polypodiidae</taxon>
        <taxon>Polypodiales</taxon>
        <taxon>Pteridineae</taxon>
        <taxon>Pteridaceae</taxon>
        <taxon>Parkerioideae</taxon>
        <taxon>Ceratopteris</taxon>
    </lineage>
</organism>